<protein>
    <submittedName>
        <fullName evidence="2">Uncharacterized protein</fullName>
    </submittedName>
</protein>
<reference evidence="3" key="1">
    <citation type="submission" date="2016-10" db="EMBL/GenBank/DDBJ databases">
        <authorList>
            <person name="Varghese N."/>
        </authorList>
    </citation>
    <scope>NUCLEOTIDE SEQUENCE [LARGE SCALE GENOMIC DNA]</scope>
    <source>
        <strain evidence="3">ACV-9</strain>
    </source>
</reference>
<name>A0A1H7HUI7_9FIRM</name>
<keyword evidence="1" id="KW-0472">Membrane</keyword>
<evidence type="ECO:0000313" key="3">
    <source>
        <dbReference type="Proteomes" id="UP000182321"/>
    </source>
</evidence>
<sequence length="132" mass="15138">MNTFLYAILDFINDMHTYLLSLNDAYEANFTDKELHFLVIGAIGMAMIFVVQPLFSLLAKTGHVLVISWIYVFTLILLLTFAIEIEQKITGSGAMEFEDIVFGVWGFMLMFLIYALIRGIIIGIYKLIRNRD</sequence>
<dbReference type="AlphaFoldDB" id="A0A1H7HUI7"/>
<accession>A0A1H7HUI7</accession>
<keyword evidence="1" id="KW-1133">Transmembrane helix</keyword>
<evidence type="ECO:0000313" key="2">
    <source>
        <dbReference type="EMBL" id="SEK53814.1"/>
    </source>
</evidence>
<keyword evidence="3" id="KW-1185">Reference proteome</keyword>
<dbReference type="RefSeq" id="WP_033151579.1">
    <property type="nucleotide sequence ID" value="NZ_FNZX01000006.1"/>
</dbReference>
<keyword evidence="1" id="KW-0812">Transmembrane</keyword>
<dbReference type="Proteomes" id="UP000182321">
    <property type="component" value="Unassembled WGS sequence"/>
</dbReference>
<dbReference type="EMBL" id="FNZX01000006">
    <property type="protein sequence ID" value="SEK53814.1"/>
    <property type="molecule type" value="Genomic_DNA"/>
</dbReference>
<feature type="transmembrane region" description="Helical" evidence="1">
    <location>
        <begin position="64"/>
        <end position="83"/>
    </location>
</feature>
<evidence type="ECO:0000256" key="1">
    <source>
        <dbReference type="SAM" id="Phobius"/>
    </source>
</evidence>
<feature type="transmembrane region" description="Helical" evidence="1">
    <location>
        <begin position="35"/>
        <end position="57"/>
    </location>
</feature>
<gene>
    <name evidence="2" type="ORF">SAMN02910377_01136</name>
</gene>
<feature type="transmembrane region" description="Helical" evidence="1">
    <location>
        <begin position="103"/>
        <end position="128"/>
    </location>
</feature>
<proteinExistence type="predicted"/>
<organism evidence="2 3">
    <name type="scientific">Pseudobutyrivibrio ruminis</name>
    <dbReference type="NCBI Taxonomy" id="46206"/>
    <lineage>
        <taxon>Bacteria</taxon>
        <taxon>Bacillati</taxon>
        <taxon>Bacillota</taxon>
        <taxon>Clostridia</taxon>
        <taxon>Lachnospirales</taxon>
        <taxon>Lachnospiraceae</taxon>
        <taxon>Pseudobutyrivibrio</taxon>
    </lineage>
</organism>